<dbReference type="OrthoDB" id="272875at2"/>
<evidence type="ECO:0000313" key="10">
    <source>
        <dbReference type="EMBL" id="PQO40384.1"/>
    </source>
</evidence>
<keyword evidence="5" id="KW-0804">Transcription</keyword>
<feature type="DNA-binding region" description="OmpR/PhoB-type" evidence="7">
    <location>
        <begin position="125"/>
        <end position="222"/>
    </location>
</feature>
<dbReference type="GO" id="GO:0006355">
    <property type="term" value="P:regulation of DNA-templated transcription"/>
    <property type="evidence" value="ECO:0007669"/>
    <property type="project" value="InterPro"/>
</dbReference>
<evidence type="ECO:0000256" key="3">
    <source>
        <dbReference type="ARBA" id="ARBA00023015"/>
    </source>
</evidence>
<dbReference type="GO" id="GO:0000156">
    <property type="term" value="F:phosphorelay response regulator activity"/>
    <property type="evidence" value="ECO:0007669"/>
    <property type="project" value="TreeGrafter"/>
</dbReference>
<evidence type="ECO:0000256" key="6">
    <source>
        <dbReference type="PROSITE-ProRule" id="PRU00169"/>
    </source>
</evidence>
<dbReference type="CDD" id="cd17624">
    <property type="entry name" value="REC_OmpR_PmrA-like"/>
    <property type="match status" value="1"/>
</dbReference>
<evidence type="ECO:0000256" key="2">
    <source>
        <dbReference type="ARBA" id="ARBA00023012"/>
    </source>
</evidence>
<reference evidence="10 11" key="1">
    <citation type="submission" date="2018-02" db="EMBL/GenBank/DDBJ databases">
        <title>Comparative genomes isolates from brazilian mangrove.</title>
        <authorList>
            <person name="Araujo J.E."/>
            <person name="Taketani R.G."/>
            <person name="Silva M.C.P."/>
            <person name="Loureco M.V."/>
            <person name="Andreote F.D."/>
        </authorList>
    </citation>
    <scope>NUCLEOTIDE SEQUENCE [LARGE SCALE GENOMIC DNA]</scope>
    <source>
        <strain evidence="10 11">Hex-1 MGV</strain>
    </source>
</reference>
<dbReference type="InterPro" id="IPR036388">
    <property type="entry name" value="WH-like_DNA-bd_sf"/>
</dbReference>
<organism evidence="10 11">
    <name type="scientific">Blastopirellula marina</name>
    <dbReference type="NCBI Taxonomy" id="124"/>
    <lineage>
        <taxon>Bacteria</taxon>
        <taxon>Pseudomonadati</taxon>
        <taxon>Planctomycetota</taxon>
        <taxon>Planctomycetia</taxon>
        <taxon>Pirellulales</taxon>
        <taxon>Pirellulaceae</taxon>
        <taxon>Blastopirellula</taxon>
    </lineage>
</organism>
<dbReference type="SUPFAM" id="SSF52172">
    <property type="entry name" value="CheY-like"/>
    <property type="match status" value="1"/>
</dbReference>
<dbReference type="Proteomes" id="UP000238322">
    <property type="component" value="Unassembled WGS sequence"/>
</dbReference>
<keyword evidence="1 6" id="KW-0597">Phosphoprotein</keyword>
<dbReference type="Gene3D" id="3.40.50.2300">
    <property type="match status" value="1"/>
</dbReference>
<gene>
    <name evidence="10" type="ORF">C5Y83_00125</name>
</gene>
<dbReference type="InterPro" id="IPR001789">
    <property type="entry name" value="Sig_transdc_resp-reg_receiver"/>
</dbReference>
<comment type="caution">
    <text evidence="10">The sequence shown here is derived from an EMBL/GenBank/DDBJ whole genome shotgun (WGS) entry which is preliminary data.</text>
</comment>
<dbReference type="GO" id="GO:0005829">
    <property type="term" value="C:cytosol"/>
    <property type="evidence" value="ECO:0007669"/>
    <property type="project" value="TreeGrafter"/>
</dbReference>
<dbReference type="SUPFAM" id="SSF46894">
    <property type="entry name" value="C-terminal effector domain of the bipartite response regulators"/>
    <property type="match status" value="1"/>
</dbReference>
<dbReference type="SMART" id="SM00448">
    <property type="entry name" value="REC"/>
    <property type="match status" value="1"/>
</dbReference>
<dbReference type="InterPro" id="IPR039420">
    <property type="entry name" value="WalR-like"/>
</dbReference>
<dbReference type="GO" id="GO:0000976">
    <property type="term" value="F:transcription cis-regulatory region binding"/>
    <property type="evidence" value="ECO:0007669"/>
    <property type="project" value="TreeGrafter"/>
</dbReference>
<evidence type="ECO:0000256" key="7">
    <source>
        <dbReference type="PROSITE-ProRule" id="PRU01091"/>
    </source>
</evidence>
<evidence type="ECO:0000256" key="1">
    <source>
        <dbReference type="ARBA" id="ARBA00022553"/>
    </source>
</evidence>
<proteinExistence type="predicted"/>
<dbReference type="PANTHER" id="PTHR48111:SF22">
    <property type="entry name" value="REGULATOR OF RPOS"/>
    <property type="match status" value="1"/>
</dbReference>
<sequence>MGIRILLIEDDNEIAEFVIRGLREEGFVVEHAADGQDGWFALQNGGWDVVLLDWWLPITDGMQLLKRFRQRDQSTPVLFLTAKDAVSDRVEGLDHGANDYLCKPFAFEELLARIRVLVRSQGQSNSILAHQDIQIDLVSQRSERAGNRLDLTAKEHSLLIFFLRHPGQILSKTRIYEQVWEEQYDGLSNTLEVHVMELRRKLEAHGPRLIHTIRNRGYYLGEEAS</sequence>
<evidence type="ECO:0000256" key="5">
    <source>
        <dbReference type="ARBA" id="ARBA00023163"/>
    </source>
</evidence>
<evidence type="ECO:0000256" key="4">
    <source>
        <dbReference type="ARBA" id="ARBA00023125"/>
    </source>
</evidence>
<feature type="domain" description="Response regulatory" evidence="8">
    <location>
        <begin position="4"/>
        <end position="118"/>
    </location>
</feature>
<name>A0A2S8G8D2_9BACT</name>
<evidence type="ECO:0000259" key="9">
    <source>
        <dbReference type="PROSITE" id="PS51755"/>
    </source>
</evidence>
<evidence type="ECO:0000313" key="11">
    <source>
        <dbReference type="Proteomes" id="UP000238322"/>
    </source>
</evidence>
<dbReference type="RefSeq" id="WP_105327619.1">
    <property type="nucleotide sequence ID" value="NZ_PUHY01000001.1"/>
</dbReference>
<keyword evidence="3" id="KW-0805">Transcription regulation</keyword>
<dbReference type="PROSITE" id="PS50110">
    <property type="entry name" value="RESPONSE_REGULATORY"/>
    <property type="match status" value="1"/>
</dbReference>
<keyword evidence="4 7" id="KW-0238">DNA-binding</keyword>
<dbReference type="InterPro" id="IPR001867">
    <property type="entry name" value="OmpR/PhoB-type_DNA-bd"/>
</dbReference>
<dbReference type="EMBL" id="PUHY01000001">
    <property type="protein sequence ID" value="PQO40384.1"/>
    <property type="molecule type" value="Genomic_DNA"/>
</dbReference>
<keyword evidence="2" id="KW-0902">Two-component regulatory system</keyword>
<dbReference type="Gene3D" id="6.10.250.690">
    <property type="match status" value="1"/>
</dbReference>
<dbReference type="SMART" id="SM00862">
    <property type="entry name" value="Trans_reg_C"/>
    <property type="match status" value="1"/>
</dbReference>
<accession>A0A2S8G8D2</accession>
<dbReference type="Gene3D" id="1.10.10.10">
    <property type="entry name" value="Winged helix-like DNA-binding domain superfamily/Winged helix DNA-binding domain"/>
    <property type="match status" value="1"/>
</dbReference>
<evidence type="ECO:0000259" key="8">
    <source>
        <dbReference type="PROSITE" id="PS50110"/>
    </source>
</evidence>
<protein>
    <submittedName>
        <fullName evidence="10">DNA-binding response regulator</fullName>
    </submittedName>
</protein>
<dbReference type="PROSITE" id="PS51755">
    <property type="entry name" value="OMPR_PHOB"/>
    <property type="match status" value="1"/>
</dbReference>
<dbReference type="GO" id="GO:0032993">
    <property type="term" value="C:protein-DNA complex"/>
    <property type="evidence" value="ECO:0007669"/>
    <property type="project" value="TreeGrafter"/>
</dbReference>
<dbReference type="InterPro" id="IPR016032">
    <property type="entry name" value="Sig_transdc_resp-reg_C-effctor"/>
</dbReference>
<dbReference type="PANTHER" id="PTHR48111">
    <property type="entry name" value="REGULATOR OF RPOS"/>
    <property type="match status" value="1"/>
</dbReference>
<dbReference type="Pfam" id="PF00486">
    <property type="entry name" value="Trans_reg_C"/>
    <property type="match status" value="1"/>
</dbReference>
<dbReference type="CDD" id="cd00383">
    <property type="entry name" value="trans_reg_C"/>
    <property type="match status" value="1"/>
</dbReference>
<feature type="domain" description="OmpR/PhoB-type" evidence="9">
    <location>
        <begin position="125"/>
        <end position="222"/>
    </location>
</feature>
<feature type="modified residue" description="4-aspartylphosphate" evidence="6">
    <location>
        <position position="53"/>
    </location>
</feature>
<dbReference type="Pfam" id="PF00072">
    <property type="entry name" value="Response_reg"/>
    <property type="match status" value="1"/>
</dbReference>
<dbReference type="InterPro" id="IPR011006">
    <property type="entry name" value="CheY-like_superfamily"/>
</dbReference>
<dbReference type="AlphaFoldDB" id="A0A2S8G8D2"/>